<accession>A0A5P1EFD4</accession>
<organism evidence="2 3">
    <name type="scientific">Asparagus officinalis</name>
    <name type="common">Garden asparagus</name>
    <dbReference type="NCBI Taxonomy" id="4686"/>
    <lineage>
        <taxon>Eukaryota</taxon>
        <taxon>Viridiplantae</taxon>
        <taxon>Streptophyta</taxon>
        <taxon>Embryophyta</taxon>
        <taxon>Tracheophyta</taxon>
        <taxon>Spermatophyta</taxon>
        <taxon>Magnoliopsida</taxon>
        <taxon>Liliopsida</taxon>
        <taxon>Asparagales</taxon>
        <taxon>Asparagaceae</taxon>
        <taxon>Asparagoideae</taxon>
        <taxon>Asparagus</taxon>
    </lineage>
</organism>
<protein>
    <submittedName>
        <fullName evidence="2">Uncharacterized protein</fullName>
    </submittedName>
</protein>
<evidence type="ECO:0000313" key="3">
    <source>
        <dbReference type="Proteomes" id="UP000243459"/>
    </source>
</evidence>
<sequence length="269" mass="30272">MAVDLSYRLGWIDDSIVERVLRVHKANLPNAPPEIMTVEQFKDIMAVGTKNPNSGRRRKKSDRRQLYTISLCTSRTALMERNYRRFGQRFDKTSQAATQVSKHRVVNFSKGKIIVCHPPPKAPTSVQEPFVHMSLDTPPRQPVPSPRSADKGKQPMEVPVSPPPLQPLPVAAYPGVGEGSSTHLVEVLYLGIKIKITRESWEQLSSVLSQAAVAAMPGFDLVMLTRSESNLPQEFLRTRVKDLPNEVIEFDRGMYCRAIKHILIRGRVI</sequence>
<keyword evidence="3" id="KW-1185">Reference proteome</keyword>
<dbReference type="AlphaFoldDB" id="A0A5P1EFD4"/>
<proteinExistence type="predicted"/>
<dbReference type="Proteomes" id="UP000243459">
    <property type="component" value="Chromosome 7"/>
</dbReference>
<name>A0A5P1EFD4_ASPOF</name>
<evidence type="ECO:0000313" key="2">
    <source>
        <dbReference type="EMBL" id="ONK64608.1"/>
    </source>
</evidence>
<reference evidence="3" key="1">
    <citation type="journal article" date="2017" name="Nat. Commun.">
        <title>The asparagus genome sheds light on the origin and evolution of a young Y chromosome.</title>
        <authorList>
            <person name="Harkess A."/>
            <person name="Zhou J."/>
            <person name="Xu C."/>
            <person name="Bowers J.E."/>
            <person name="Van der Hulst R."/>
            <person name="Ayyampalayam S."/>
            <person name="Mercati F."/>
            <person name="Riccardi P."/>
            <person name="McKain M.R."/>
            <person name="Kakrana A."/>
            <person name="Tang H."/>
            <person name="Ray J."/>
            <person name="Groenendijk J."/>
            <person name="Arikit S."/>
            <person name="Mathioni S.M."/>
            <person name="Nakano M."/>
            <person name="Shan H."/>
            <person name="Telgmann-Rauber A."/>
            <person name="Kanno A."/>
            <person name="Yue Z."/>
            <person name="Chen H."/>
            <person name="Li W."/>
            <person name="Chen Y."/>
            <person name="Xu X."/>
            <person name="Zhang Y."/>
            <person name="Luo S."/>
            <person name="Chen H."/>
            <person name="Gao J."/>
            <person name="Mao Z."/>
            <person name="Pires J.C."/>
            <person name="Luo M."/>
            <person name="Kudrna D."/>
            <person name="Wing R.A."/>
            <person name="Meyers B.C."/>
            <person name="Yi K."/>
            <person name="Kong H."/>
            <person name="Lavrijsen P."/>
            <person name="Sunseri F."/>
            <person name="Falavigna A."/>
            <person name="Ye Y."/>
            <person name="Leebens-Mack J.H."/>
            <person name="Chen G."/>
        </authorList>
    </citation>
    <scope>NUCLEOTIDE SEQUENCE [LARGE SCALE GENOMIC DNA]</scope>
    <source>
        <strain evidence="3">cv. DH0086</strain>
    </source>
</reference>
<gene>
    <name evidence="2" type="ORF">A4U43_C07F27910</name>
</gene>
<dbReference type="EMBL" id="CM007387">
    <property type="protein sequence ID" value="ONK64608.1"/>
    <property type="molecule type" value="Genomic_DNA"/>
</dbReference>
<dbReference type="Gramene" id="ONK64608">
    <property type="protein sequence ID" value="ONK64608"/>
    <property type="gene ID" value="A4U43_C07F27910"/>
</dbReference>
<evidence type="ECO:0000256" key="1">
    <source>
        <dbReference type="SAM" id="MobiDB-lite"/>
    </source>
</evidence>
<feature type="region of interest" description="Disordered" evidence="1">
    <location>
        <begin position="134"/>
        <end position="163"/>
    </location>
</feature>